<evidence type="ECO:0000313" key="3">
    <source>
        <dbReference type="Proteomes" id="UP000270678"/>
    </source>
</evidence>
<sequence length="227" mass="24893">MSALTAGTSLIVMAFAAFFAYGFIHGRLVVQNNPALTFQNILTSINLFKAELFGWVIILICDVVAAWALYLVLAPVHKGLSLLAAWLRLIYSAILGIVILNLVFVLLLITNSASLASFSIEQLQALMMLSLNAFQSIWSIGLIIFGGHLLVVGYLTLRSRNIPRIIGILLLLGGIGYIFIHLCNIFLPEYSKLISTLTLIFTLPMTLGELGLAIWLLFKNPARESVS</sequence>
<keyword evidence="1" id="KW-0812">Transmembrane</keyword>
<name>A0A3Q9IDS5_9BACL</name>
<feature type="transmembrane region" description="Helical" evidence="1">
    <location>
        <begin position="85"/>
        <end position="109"/>
    </location>
</feature>
<dbReference type="EMBL" id="CP034346">
    <property type="protein sequence ID" value="AZS18515.1"/>
    <property type="molecule type" value="Genomic_DNA"/>
</dbReference>
<dbReference type="Proteomes" id="UP000270678">
    <property type="component" value="Chromosome"/>
</dbReference>
<organism evidence="2 3">
    <name type="scientific">Paenibacillus lutimineralis</name>
    <dbReference type="NCBI Taxonomy" id="2707005"/>
    <lineage>
        <taxon>Bacteria</taxon>
        <taxon>Bacillati</taxon>
        <taxon>Bacillota</taxon>
        <taxon>Bacilli</taxon>
        <taxon>Bacillales</taxon>
        <taxon>Paenibacillaceae</taxon>
        <taxon>Paenibacillus</taxon>
    </lineage>
</organism>
<reference evidence="3" key="1">
    <citation type="submission" date="2018-12" db="EMBL/GenBank/DDBJ databases">
        <title>Complete genome sequence of Paenibacillus sp. MBLB1234.</title>
        <authorList>
            <person name="Nam Y.-D."/>
            <person name="Kang J."/>
            <person name="Chung W.-H."/>
            <person name="Park Y.S."/>
        </authorList>
    </citation>
    <scope>NUCLEOTIDE SEQUENCE [LARGE SCALE GENOMIC DNA]</scope>
    <source>
        <strain evidence="3">MBLB1234</strain>
    </source>
</reference>
<keyword evidence="1" id="KW-1133">Transmembrane helix</keyword>
<feature type="transmembrane region" description="Helical" evidence="1">
    <location>
        <begin position="137"/>
        <end position="157"/>
    </location>
</feature>
<proteinExistence type="predicted"/>
<evidence type="ECO:0000313" key="2">
    <source>
        <dbReference type="EMBL" id="AZS18515.1"/>
    </source>
</evidence>
<dbReference type="KEGG" id="plut:EI981_28610"/>
<feature type="transmembrane region" description="Helical" evidence="1">
    <location>
        <begin position="193"/>
        <end position="218"/>
    </location>
</feature>
<dbReference type="OrthoDB" id="7060422at2"/>
<protein>
    <submittedName>
        <fullName evidence="2">DUF4386 domain-containing protein</fullName>
    </submittedName>
</protein>
<feature type="transmembrane region" description="Helical" evidence="1">
    <location>
        <begin position="52"/>
        <end position="73"/>
    </location>
</feature>
<keyword evidence="3" id="KW-1185">Reference proteome</keyword>
<keyword evidence="1" id="KW-0472">Membrane</keyword>
<evidence type="ECO:0000256" key="1">
    <source>
        <dbReference type="SAM" id="Phobius"/>
    </source>
</evidence>
<feature type="transmembrane region" description="Helical" evidence="1">
    <location>
        <begin position="169"/>
        <end position="187"/>
    </location>
</feature>
<gene>
    <name evidence="2" type="ORF">EI981_28610</name>
</gene>
<dbReference type="AlphaFoldDB" id="A0A3Q9IDS5"/>
<dbReference type="InterPro" id="IPR025495">
    <property type="entry name" value="DUF4386"/>
</dbReference>
<accession>A0A3Q9IDS5</accession>
<dbReference type="Pfam" id="PF14329">
    <property type="entry name" value="DUF4386"/>
    <property type="match status" value="1"/>
</dbReference>